<dbReference type="GO" id="GO:0005524">
    <property type="term" value="F:ATP binding"/>
    <property type="evidence" value="ECO:0007669"/>
    <property type="project" value="UniProtKB-UniRule"/>
</dbReference>
<name>A0A4R1QZ74_HYDET</name>
<dbReference type="FunFam" id="3.10.410.10:FF:000001">
    <property type="entry name" value="Putative formate--tetrahydrofolate ligase"/>
    <property type="match status" value="1"/>
</dbReference>
<evidence type="ECO:0000256" key="4">
    <source>
        <dbReference type="ARBA" id="ARBA00022741"/>
    </source>
</evidence>
<evidence type="ECO:0000256" key="5">
    <source>
        <dbReference type="ARBA" id="ARBA00022840"/>
    </source>
</evidence>
<comment type="caution">
    <text evidence="9">The sequence shown here is derived from an EMBL/GenBank/DDBJ whole genome shotgun (WGS) entry which is preliminary data.</text>
</comment>
<dbReference type="OrthoDB" id="9761733at2"/>
<evidence type="ECO:0000256" key="2">
    <source>
        <dbReference type="ARBA" id="ARBA00022563"/>
    </source>
</evidence>
<dbReference type="InterPro" id="IPR000559">
    <property type="entry name" value="Formate_THF_ligase"/>
</dbReference>
<dbReference type="EMBL" id="SLUN01000043">
    <property type="protein sequence ID" value="TCL58280.1"/>
    <property type="molecule type" value="Genomic_DNA"/>
</dbReference>
<comment type="similarity">
    <text evidence="7 8">Belongs to the formate--tetrahydrofolate ligase family.</text>
</comment>
<evidence type="ECO:0000313" key="10">
    <source>
        <dbReference type="Proteomes" id="UP000295008"/>
    </source>
</evidence>
<dbReference type="GO" id="GO:0004329">
    <property type="term" value="F:formate-tetrahydrofolate ligase activity"/>
    <property type="evidence" value="ECO:0007669"/>
    <property type="project" value="UniProtKB-UniRule"/>
</dbReference>
<evidence type="ECO:0000256" key="8">
    <source>
        <dbReference type="HAMAP-Rule" id="MF_01543"/>
    </source>
</evidence>
<evidence type="ECO:0000256" key="3">
    <source>
        <dbReference type="ARBA" id="ARBA00022598"/>
    </source>
</evidence>
<dbReference type="FunFam" id="3.30.1510.10:FF:000001">
    <property type="entry name" value="Formate--tetrahydrofolate ligase"/>
    <property type="match status" value="1"/>
</dbReference>
<feature type="binding site" evidence="8">
    <location>
        <begin position="65"/>
        <end position="72"/>
    </location>
    <ligand>
        <name>ATP</name>
        <dbReference type="ChEBI" id="CHEBI:30616"/>
    </ligand>
</feature>
<keyword evidence="5 8" id="KW-0067">ATP-binding</keyword>
<keyword evidence="4 8" id="KW-0547">Nucleotide-binding</keyword>
<dbReference type="Gene3D" id="3.40.50.300">
    <property type="entry name" value="P-loop containing nucleotide triphosphate hydrolases"/>
    <property type="match status" value="1"/>
</dbReference>
<dbReference type="Proteomes" id="UP000295008">
    <property type="component" value="Unassembled WGS sequence"/>
</dbReference>
<proteinExistence type="inferred from homology"/>
<comment type="catalytic activity">
    <reaction evidence="6 8">
        <text>(6S)-5,6,7,8-tetrahydrofolate + formate + ATP = (6R)-10-formyltetrahydrofolate + ADP + phosphate</text>
        <dbReference type="Rhea" id="RHEA:20221"/>
        <dbReference type="ChEBI" id="CHEBI:15740"/>
        <dbReference type="ChEBI" id="CHEBI:30616"/>
        <dbReference type="ChEBI" id="CHEBI:43474"/>
        <dbReference type="ChEBI" id="CHEBI:57453"/>
        <dbReference type="ChEBI" id="CHEBI:195366"/>
        <dbReference type="ChEBI" id="CHEBI:456216"/>
        <dbReference type="EC" id="6.3.4.3"/>
    </reaction>
</comment>
<keyword evidence="2 8" id="KW-0554">One-carbon metabolism</keyword>
<dbReference type="CDD" id="cd00477">
    <property type="entry name" value="FTHFS"/>
    <property type="match status" value="1"/>
</dbReference>
<evidence type="ECO:0000256" key="1">
    <source>
        <dbReference type="ARBA" id="ARBA00004777"/>
    </source>
</evidence>
<dbReference type="UniPathway" id="UPA00193"/>
<dbReference type="InterPro" id="IPR020628">
    <property type="entry name" value="Formate_THF_ligase_CS"/>
</dbReference>
<dbReference type="RefSeq" id="WP_132016897.1">
    <property type="nucleotide sequence ID" value="NZ_SLUN01000043.1"/>
</dbReference>
<dbReference type="AlphaFoldDB" id="A0A4R1QZ74"/>
<gene>
    <name evidence="8" type="primary">fhs</name>
    <name evidence="9" type="ORF">EDC14_104316</name>
</gene>
<dbReference type="Gene3D" id="3.10.410.10">
    <property type="entry name" value="Formyltetrahydrofolate synthetase, domain 3"/>
    <property type="match status" value="1"/>
</dbReference>
<sequence>MLSDIEIAQACSLKPIQAIADRAGIAEAYVEPHGKYKAKISLELLQQLQDRANGKLIYVTAITPTPAGEGKTTTAIGLAQAFGQIEQPVLLCLREPSLGPVFGVKGGATGGGYSQILPMDEINLHFTGDIHAVTAAHNLLAALLDNHLYQGNALGIDPKRVVWRRVMDISDRQLRSIVAGLGNKSDGVARETGFDITVASEIMAILCLTTGIHDLKERLGRILVAYTYDNQPVYARDLKATGAMAVLLKEAIKPNLVQTIEGQPALVHGGPFANIAHGNNSIIATRLGLKLSKYVITEGGFASDLGAEKFFDIVSRAAGVKPDTVVLVASVRALKFHGGVAKEDLSREDLAALERGFVNLERHYRNLHELYRLPVVVAINRFPSDTPAELEFLAQKCQAIGARSAISEVVAKGGPGGIELARAVLDSLEEAADFQPLYPLELPLKEKLALVATRVYGAEGVAYTSQAEQALKRLEQLGYGNLPVCIAKTQMSFSDDPALKGAPSGWTLTVREVRVLAGAGFVVAIAGTILTMPGLPKVPAAEQIDLDDDGRIRGLF</sequence>
<dbReference type="SUPFAM" id="SSF52540">
    <property type="entry name" value="P-loop containing nucleoside triphosphate hydrolases"/>
    <property type="match status" value="1"/>
</dbReference>
<dbReference type="EC" id="6.3.4.3" evidence="8"/>
<dbReference type="NCBIfam" id="NF010030">
    <property type="entry name" value="PRK13505.1"/>
    <property type="match status" value="1"/>
</dbReference>
<evidence type="ECO:0000256" key="7">
    <source>
        <dbReference type="ARBA" id="ARBA00061363"/>
    </source>
</evidence>
<keyword evidence="3 8" id="KW-0436">Ligase</keyword>
<dbReference type="Pfam" id="PF01268">
    <property type="entry name" value="FTHFS"/>
    <property type="match status" value="1"/>
</dbReference>
<accession>A0A4R1QZ74</accession>
<dbReference type="InterPro" id="IPR027417">
    <property type="entry name" value="P-loop_NTPase"/>
</dbReference>
<keyword evidence="10" id="KW-1185">Reference proteome</keyword>
<protein>
    <recommendedName>
        <fullName evidence="8">Formate--tetrahydrofolate ligase</fullName>
        <ecNumber evidence="8">6.3.4.3</ecNumber>
    </recommendedName>
    <alternativeName>
        <fullName evidence="8">Formyltetrahydrofolate synthetase</fullName>
        <shortName evidence="8">FHS</shortName>
        <shortName evidence="8">FTHFS</shortName>
    </alternativeName>
</protein>
<dbReference type="GO" id="GO:0035999">
    <property type="term" value="P:tetrahydrofolate interconversion"/>
    <property type="evidence" value="ECO:0007669"/>
    <property type="project" value="UniProtKB-UniRule"/>
</dbReference>
<dbReference type="Gene3D" id="3.30.1510.10">
    <property type="entry name" value="Domain 2, N(10)-formyltetrahydrofolate synthetase"/>
    <property type="match status" value="1"/>
</dbReference>
<comment type="pathway">
    <text evidence="1 8">One-carbon metabolism; tetrahydrofolate interconversion.</text>
</comment>
<organism evidence="9 10">
    <name type="scientific">Hydrogenispora ethanolica</name>
    <dbReference type="NCBI Taxonomy" id="1082276"/>
    <lineage>
        <taxon>Bacteria</taxon>
        <taxon>Bacillati</taxon>
        <taxon>Bacillota</taxon>
        <taxon>Hydrogenispora</taxon>
    </lineage>
</organism>
<dbReference type="HAMAP" id="MF_01543">
    <property type="entry name" value="FTHFS"/>
    <property type="match status" value="1"/>
</dbReference>
<dbReference type="PROSITE" id="PS00722">
    <property type="entry name" value="FTHFS_2"/>
    <property type="match status" value="1"/>
</dbReference>
<reference evidence="9 10" key="1">
    <citation type="submission" date="2019-03" db="EMBL/GenBank/DDBJ databases">
        <title>Genomic Encyclopedia of Type Strains, Phase IV (KMG-IV): sequencing the most valuable type-strain genomes for metagenomic binning, comparative biology and taxonomic classification.</title>
        <authorList>
            <person name="Goeker M."/>
        </authorList>
    </citation>
    <scope>NUCLEOTIDE SEQUENCE [LARGE SCALE GENOMIC DNA]</scope>
    <source>
        <strain evidence="9 10">LX-B</strain>
    </source>
</reference>
<evidence type="ECO:0000313" key="9">
    <source>
        <dbReference type="EMBL" id="TCL58280.1"/>
    </source>
</evidence>
<evidence type="ECO:0000256" key="6">
    <source>
        <dbReference type="ARBA" id="ARBA00049033"/>
    </source>
</evidence>
<dbReference type="PROSITE" id="PS00721">
    <property type="entry name" value="FTHFS_1"/>
    <property type="match status" value="1"/>
</dbReference>